<dbReference type="SUPFAM" id="SSF63491">
    <property type="entry name" value="BAG domain"/>
    <property type="match status" value="1"/>
</dbReference>
<feature type="compositionally biased region" description="Basic and acidic residues" evidence="3">
    <location>
        <begin position="1017"/>
        <end position="1030"/>
    </location>
</feature>
<dbReference type="PROSITE" id="PS51035">
    <property type="entry name" value="BAG"/>
    <property type="match status" value="1"/>
</dbReference>
<feature type="region of interest" description="Disordered" evidence="3">
    <location>
        <begin position="305"/>
        <end position="471"/>
    </location>
</feature>
<feature type="region of interest" description="Disordered" evidence="3">
    <location>
        <begin position="262"/>
        <end position="286"/>
    </location>
</feature>
<protein>
    <recommendedName>
        <fullName evidence="4">BAG domain-containing protein</fullName>
    </recommendedName>
</protein>
<dbReference type="Pfam" id="PF02179">
    <property type="entry name" value="BAG"/>
    <property type="match status" value="1"/>
</dbReference>
<keyword evidence="2" id="KW-0175">Coiled coil</keyword>
<feature type="domain" description="BAG" evidence="4">
    <location>
        <begin position="554"/>
        <end position="630"/>
    </location>
</feature>
<evidence type="ECO:0000313" key="5">
    <source>
        <dbReference type="EMBL" id="KAK9910265.1"/>
    </source>
</evidence>
<comment type="caution">
    <text evidence="5">The sequence shown here is derived from an EMBL/GenBank/DDBJ whole genome shotgun (WGS) entry which is preliminary data.</text>
</comment>
<evidence type="ECO:0000259" key="4">
    <source>
        <dbReference type="PROSITE" id="PS51035"/>
    </source>
</evidence>
<reference evidence="5 6" key="1">
    <citation type="journal article" date="2023" name="G3 (Bethesda)">
        <title>A chromosome-length genome assembly and annotation of blackberry (Rubus argutus, cv. 'Hillquist').</title>
        <authorList>
            <person name="Bruna T."/>
            <person name="Aryal R."/>
            <person name="Dudchenko O."/>
            <person name="Sargent D.J."/>
            <person name="Mead D."/>
            <person name="Buti M."/>
            <person name="Cavallini A."/>
            <person name="Hytonen T."/>
            <person name="Andres J."/>
            <person name="Pham M."/>
            <person name="Weisz D."/>
            <person name="Mascagni F."/>
            <person name="Usai G."/>
            <person name="Natali L."/>
            <person name="Bassil N."/>
            <person name="Fernandez G.E."/>
            <person name="Lomsadze A."/>
            <person name="Armour M."/>
            <person name="Olukolu B."/>
            <person name="Poorten T."/>
            <person name="Britton C."/>
            <person name="Davik J."/>
            <person name="Ashrafi H."/>
            <person name="Aiden E.L."/>
            <person name="Borodovsky M."/>
            <person name="Worthington M."/>
        </authorList>
    </citation>
    <scope>NUCLEOTIDE SEQUENCE [LARGE SCALE GENOMIC DNA]</scope>
    <source>
        <strain evidence="5">PI 553951</strain>
    </source>
</reference>
<feature type="compositionally biased region" description="Basic and acidic residues" evidence="3">
    <location>
        <begin position="367"/>
        <end position="397"/>
    </location>
</feature>
<feature type="compositionally biased region" description="Basic and acidic residues" evidence="3">
    <location>
        <begin position="459"/>
        <end position="471"/>
    </location>
</feature>
<dbReference type="PANTHER" id="PTHR33322:SF16">
    <property type="entry name" value="BAG FAMILY MOLECULAR CHAPERONE REGULATOR 6"/>
    <property type="match status" value="1"/>
</dbReference>
<evidence type="ECO:0000256" key="1">
    <source>
        <dbReference type="ARBA" id="ARBA00023186"/>
    </source>
</evidence>
<dbReference type="Proteomes" id="UP001457282">
    <property type="component" value="Unassembled WGS sequence"/>
</dbReference>
<dbReference type="AlphaFoldDB" id="A0AAW1VRC4"/>
<accession>A0AAW1VRC4</accession>
<evidence type="ECO:0000313" key="6">
    <source>
        <dbReference type="Proteomes" id="UP001457282"/>
    </source>
</evidence>
<feature type="compositionally biased region" description="Basic and acidic residues" evidence="3">
    <location>
        <begin position="337"/>
        <end position="346"/>
    </location>
</feature>
<feature type="region of interest" description="Disordered" evidence="3">
    <location>
        <begin position="1016"/>
        <end position="1042"/>
    </location>
</feature>
<evidence type="ECO:0000256" key="2">
    <source>
        <dbReference type="SAM" id="Coils"/>
    </source>
</evidence>
<dbReference type="GO" id="GO:0051087">
    <property type="term" value="F:protein-folding chaperone binding"/>
    <property type="evidence" value="ECO:0007669"/>
    <property type="project" value="InterPro"/>
</dbReference>
<dbReference type="Gene3D" id="1.20.58.120">
    <property type="entry name" value="BAG domain"/>
    <property type="match status" value="1"/>
</dbReference>
<name>A0AAW1VRC4_RUBAR</name>
<dbReference type="FunFam" id="1.20.58.120:FF:000010">
    <property type="entry name" value="BAG family molecular chaperone regulator 6"/>
    <property type="match status" value="1"/>
</dbReference>
<feature type="coiled-coil region" evidence="2">
    <location>
        <begin position="1079"/>
        <end position="1127"/>
    </location>
</feature>
<dbReference type="CDD" id="cd23767">
    <property type="entry name" value="IQCD"/>
    <property type="match status" value="1"/>
</dbReference>
<proteinExistence type="predicted"/>
<feature type="region of interest" description="Disordered" evidence="3">
    <location>
        <begin position="191"/>
        <end position="217"/>
    </location>
</feature>
<sequence>MMPMYRCMDSHPQQRNQTFSFPQYYYPPFEPNRSMAFMPYPYGGNYGYLNPVPSYSCCSHSNAPGYNGFRPSYPHTSMPSPIPIHFVGGSPAPYHQAYPAHYVPPPHYSVELPKYDYDKRMPENYHCCGCPNHHCHQNVNKGVKIEEQGSPDVVEKKANDSLVPDQMINYPHPIVWIPPEYMNGGEQRKLSGPEIVEEKKTPKPPESLKSREEDRKHGLFPFDIDNIGSLMQGGNGERVQDQCGEDRKREFPFPIVWMPSYDNKHDGVGKKDEDMDASRDQQTKEQEKQFPFPFPFFWLPYENKQKDVGKEEENEDNRKVIANPWFVPQKHAGSGDNEARVNEEKSAGLGVPEGKEKDANQKVIPVKHMDLRKDNSEDTKRRGRDVHVKHGDDKFDNTVRSQSSSPKKSSRLPPVCLRVDPLPSKRSGSGRSRSPSPPGPKQVQKEASTDTAINSASCDLRENSNGKEVEPPEKVKVIQVVDKGIGENKDQETGKIGDKIAQNVEETENTSSSAKSATKFERKSLSDVAAAVLIQSSYRGFMVRRWEPLKKLKQIAEIREQVSDIRNQITSLETSDLKKDDKQKMIIGETIMRLLLRLDTIQGLLPSLRDIRRSLAKELVLLQEKLDDLMTKSQEASTVKTEEELGANGNSNFCMVEQQGGGARLGEISHAATVPCQGQVIHTLDSLPGVEVEVPEISDHKELDTASENVQQELPVASGPNSKNLDSGLTMESKDNDVDGQLNAGHAVVVDAEMSNGATDLEQCGEVSAHVEDKTDHSVVPTSSDILTITPESLEELPQVVVDNEPATMEPEKDEPLEMSKDALKQGGKVELTMSPDVTSPIATDHVIEKDAEMHELAALPLGTVDENSCAVSELKKNEEVQTAEEENKILKSGEEESQEALLQQQQEETMEELVKVQHEVQEELPVHTVLDPEVEHQHQNEALSLPVETGTHEVVQENGPSVMIDGDDSCFSVLANAEKPNEDEVSVVANAEKPNEDEVPVEKSTEEYKNLQAMTIKDDAEMHESKAESDDNENGQSDDTETAKENIVLEKSEALPTSPIATAVSSIDGTSVVGDESARKLIEENEKLRDMMQKLMAAGKDQSQVISDLTSKVTNLEKKLAKKKKLRTRRCRAATSRSCVKPLNHH</sequence>
<dbReference type="PANTHER" id="PTHR33322">
    <property type="entry name" value="BAG DOMAIN CONTAINING PROTEIN, EXPRESSED"/>
    <property type="match status" value="1"/>
</dbReference>
<dbReference type="InterPro" id="IPR036533">
    <property type="entry name" value="BAG_dom_sf"/>
</dbReference>
<dbReference type="InterPro" id="IPR003103">
    <property type="entry name" value="BAG_domain"/>
</dbReference>
<dbReference type="InterPro" id="IPR040400">
    <property type="entry name" value="BAG5/6/7/8"/>
</dbReference>
<dbReference type="SMART" id="SM00264">
    <property type="entry name" value="BAG"/>
    <property type="match status" value="1"/>
</dbReference>
<feature type="compositionally biased region" description="Low complexity" evidence="3">
    <location>
        <begin position="424"/>
        <end position="434"/>
    </location>
</feature>
<evidence type="ECO:0000256" key="3">
    <source>
        <dbReference type="SAM" id="MobiDB-lite"/>
    </source>
</evidence>
<dbReference type="EMBL" id="JBEDUW010000007">
    <property type="protein sequence ID" value="KAK9910265.1"/>
    <property type="molecule type" value="Genomic_DNA"/>
</dbReference>
<keyword evidence="6" id="KW-1185">Reference proteome</keyword>
<feature type="compositionally biased region" description="Acidic residues" evidence="3">
    <location>
        <begin position="1031"/>
        <end position="1041"/>
    </location>
</feature>
<feature type="compositionally biased region" description="Basic and acidic residues" evidence="3">
    <location>
        <begin position="305"/>
        <end position="319"/>
    </location>
</feature>
<keyword evidence="1" id="KW-0143">Chaperone</keyword>
<organism evidence="5 6">
    <name type="scientific">Rubus argutus</name>
    <name type="common">Southern blackberry</name>
    <dbReference type="NCBI Taxonomy" id="59490"/>
    <lineage>
        <taxon>Eukaryota</taxon>
        <taxon>Viridiplantae</taxon>
        <taxon>Streptophyta</taxon>
        <taxon>Embryophyta</taxon>
        <taxon>Tracheophyta</taxon>
        <taxon>Spermatophyta</taxon>
        <taxon>Magnoliopsida</taxon>
        <taxon>eudicotyledons</taxon>
        <taxon>Gunneridae</taxon>
        <taxon>Pentapetalae</taxon>
        <taxon>rosids</taxon>
        <taxon>fabids</taxon>
        <taxon>Rosales</taxon>
        <taxon>Rosaceae</taxon>
        <taxon>Rosoideae</taxon>
        <taxon>Rosoideae incertae sedis</taxon>
        <taxon>Rubus</taxon>
    </lineage>
</organism>
<dbReference type="PROSITE" id="PS50096">
    <property type="entry name" value="IQ"/>
    <property type="match status" value="1"/>
</dbReference>
<dbReference type="GO" id="GO:0006457">
    <property type="term" value="P:protein folding"/>
    <property type="evidence" value="ECO:0007669"/>
    <property type="project" value="TreeGrafter"/>
</dbReference>
<dbReference type="GO" id="GO:0009506">
    <property type="term" value="C:plasmodesma"/>
    <property type="evidence" value="ECO:0007669"/>
    <property type="project" value="TreeGrafter"/>
</dbReference>
<gene>
    <name evidence="5" type="ORF">M0R45_034233</name>
</gene>